<evidence type="ECO:0000256" key="8">
    <source>
        <dbReference type="ARBA" id="ARBA00023228"/>
    </source>
</evidence>
<dbReference type="AlphaFoldDB" id="A0A9Q0RBD9"/>
<organism evidence="12 13">
    <name type="scientific">Anaeramoeba ignava</name>
    <name type="common">Anaerobic marine amoeba</name>
    <dbReference type="NCBI Taxonomy" id="1746090"/>
    <lineage>
        <taxon>Eukaryota</taxon>
        <taxon>Metamonada</taxon>
        <taxon>Anaeramoebidae</taxon>
        <taxon>Anaeramoeba</taxon>
    </lineage>
</organism>
<keyword evidence="7 11" id="KW-0472">Membrane</keyword>
<feature type="transmembrane region" description="Helical" evidence="11">
    <location>
        <begin position="38"/>
        <end position="60"/>
    </location>
</feature>
<evidence type="ECO:0000256" key="7">
    <source>
        <dbReference type="ARBA" id="ARBA00023136"/>
    </source>
</evidence>
<keyword evidence="8" id="KW-0458">Lysosome</keyword>
<keyword evidence="9" id="KW-0170">Cobalt</keyword>
<feature type="transmembrane region" description="Helical" evidence="11">
    <location>
        <begin position="372"/>
        <end position="395"/>
    </location>
</feature>
<dbReference type="InterPro" id="IPR006876">
    <property type="entry name" value="LMBR1-like_membr_prot"/>
</dbReference>
<dbReference type="PANTHER" id="PTHR16130">
    <property type="entry name" value="LYSOSOMAL COBALAMIN TRANSPORTER-RELATED"/>
    <property type="match status" value="1"/>
</dbReference>
<dbReference type="PANTHER" id="PTHR16130:SF2">
    <property type="entry name" value="LYSOSOMAL COBALAMIN TRANSPORT ESCORT PROTEIN LMBD1"/>
    <property type="match status" value="1"/>
</dbReference>
<evidence type="ECO:0000256" key="11">
    <source>
        <dbReference type="SAM" id="Phobius"/>
    </source>
</evidence>
<keyword evidence="6 11" id="KW-1133">Transmembrane helix</keyword>
<dbReference type="GO" id="GO:0031419">
    <property type="term" value="F:cobalamin binding"/>
    <property type="evidence" value="ECO:0007669"/>
    <property type="project" value="UniProtKB-KW"/>
</dbReference>
<accession>A0A9Q0RBD9</accession>
<comment type="subcellular location">
    <subcellularLocation>
        <location evidence="1">Lysosome membrane</location>
        <topology evidence="1">Multi-pass membrane protein</topology>
    </subcellularLocation>
</comment>
<feature type="transmembrane region" description="Helical" evidence="11">
    <location>
        <begin position="330"/>
        <end position="351"/>
    </location>
</feature>
<feature type="transmembrane region" description="Helical" evidence="11">
    <location>
        <begin position="6"/>
        <end position="26"/>
    </location>
</feature>
<protein>
    <submittedName>
        <fullName evidence="12">Lysosomal cobalamin transporter-related</fullName>
    </submittedName>
</protein>
<feature type="transmembrane region" description="Helical" evidence="11">
    <location>
        <begin position="150"/>
        <end position="171"/>
    </location>
</feature>
<evidence type="ECO:0000313" key="12">
    <source>
        <dbReference type="EMBL" id="KAJ5074066.1"/>
    </source>
</evidence>
<keyword evidence="3" id="KW-0813">Transport</keyword>
<dbReference type="GO" id="GO:0005765">
    <property type="term" value="C:lysosomal membrane"/>
    <property type="evidence" value="ECO:0007669"/>
    <property type="project" value="UniProtKB-SubCell"/>
</dbReference>
<feature type="transmembrane region" description="Helical" evidence="11">
    <location>
        <begin position="107"/>
        <end position="130"/>
    </location>
</feature>
<evidence type="ECO:0000256" key="2">
    <source>
        <dbReference type="ARBA" id="ARBA00009901"/>
    </source>
</evidence>
<feature type="transmembrane region" description="Helical" evidence="11">
    <location>
        <begin position="72"/>
        <end position="95"/>
    </location>
</feature>
<evidence type="ECO:0000256" key="1">
    <source>
        <dbReference type="ARBA" id="ARBA00004155"/>
    </source>
</evidence>
<dbReference type="InterPro" id="IPR050854">
    <property type="entry name" value="LMBD1_LysCbl_Transport"/>
</dbReference>
<dbReference type="EMBL" id="JAPDFW010000070">
    <property type="protein sequence ID" value="KAJ5074066.1"/>
    <property type="molecule type" value="Genomic_DNA"/>
</dbReference>
<feature type="transmembrane region" description="Helical" evidence="11">
    <location>
        <begin position="440"/>
        <end position="461"/>
    </location>
</feature>
<reference evidence="12" key="1">
    <citation type="submission" date="2022-10" db="EMBL/GenBank/DDBJ databases">
        <title>Novel sulphate-reducing endosymbionts in the free-living metamonad Anaeramoeba.</title>
        <authorList>
            <person name="Jerlstrom-Hultqvist J."/>
            <person name="Cepicka I."/>
            <person name="Gallot-Lavallee L."/>
            <person name="Salas-Leiva D."/>
            <person name="Curtis B.A."/>
            <person name="Zahonova K."/>
            <person name="Pipaliya S."/>
            <person name="Dacks J."/>
            <person name="Roger A.J."/>
        </authorList>
    </citation>
    <scope>NUCLEOTIDE SEQUENCE</scope>
    <source>
        <strain evidence="12">BMAN</strain>
    </source>
</reference>
<dbReference type="Proteomes" id="UP001149090">
    <property type="component" value="Unassembled WGS sequence"/>
</dbReference>
<evidence type="ECO:0000313" key="13">
    <source>
        <dbReference type="Proteomes" id="UP001149090"/>
    </source>
</evidence>
<dbReference type="Pfam" id="PF04791">
    <property type="entry name" value="LMBR1"/>
    <property type="match status" value="1"/>
</dbReference>
<sequence>MTAVWLLHVLFSLFSFGLVWFIIRYYSDKLETENLQKVISIFGLFVIQIILWAIPIDIYYGNISEKSTMASFYYGFFVIIFFIIFLFLPMGFFYYNDINLNKKDRIIKALKLSLFISIIGLIVFIIGFWMNRKNPDVDPWMKEIFTQRSPVHFAAEFLIGVLAIFGIIQFLKYTIYGLSMLPISLIKGKQDITIENSQIESQIVIAREKRRIIETKYYALDTPVTKRDQKEIESLKRKERNLERAKNKINEDQQKFLSKVIRFCNPMRKFFGFVFLLFSLFLVISVLLSLIYKITSSSCGSNCGFILNGPTKNPFDLLMVNLSKAFPLDYFVFVAIIVYFIIISLSGMAKIGLRFLWVEISRLRKKSTVPEILILMIATLILIGITMIFEFFYFAPQWATFGSQKNEKGELCSITDIPNCKISGIAIFVYRILSNSFFSVWIWISNLIFVVLYTLILVISLKKPASSNFEYDD</sequence>
<evidence type="ECO:0000256" key="10">
    <source>
        <dbReference type="SAM" id="Coils"/>
    </source>
</evidence>
<evidence type="ECO:0000256" key="6">
    <source>
        <dbReference type="ARBA" id="ARBA00022989"/>
    </source>
</evidence>
<feature type="coiled-coil region" evidence="10">
    <location>
        <begin position="225"/>
        <end position="255"/>
    </location>
</feature>
<keyword evidence="10" id="KW-0175">Coiled coil</keyword>
<dbReference type="GO" id="GO:0072665">
    <property type="term" value="P:protein localization to vacuole"/>
    <property type="evidence" value="ECO:0007669"/>
    <property type="project" value="TreeGrafter"/>
</dbReference>
<evidence type="ECO:0000256" key="9">
    <source>
        <dbReference type="ARBA" id="ARBA00023285"/>
    </source>
</evidence>
<evidence type="ECO:0000256" key="5">
    <source>
        <dbReference type="ARBA" id="ARBA00022692"/>
    </source>
</evidence>
<comment type="caution">
    <text evidence="12">The sequence shown here is derived from an EMBL/GenBank/DDBJ whole genome shotgun (WGS) entry which is preliminary data.</text>
</comment>
<feature type="transmembrane region" description="Helical" evidence="11">
    <location>
        <begin position="270"/>
        <end position="292"/>
    </location>
</feature>
<gene>
    <name evidence="12" type="ORF">M0811_00694</name>
</gene>
<keyword evidence="13" id="KW-1185">Reference proteome</keyword>
<evidence type="ECO:0000256" key="4">
    <source>
        <dbReference type="ARBA" id="ARBA00022628"/>
    </source>
</evidence>
<keyword evidence="5 11" id="KW-0812">Transmembrane</keyword>
<keyword evidence="4" id="KW-0846">Cobalamin</keyword>
<evidence type="ECO:0000256" key="3">
    <source>
        <dbReference type="ARBA" id="ARBA00022448"/>
    </source>
</evidence>
<proteinExistence type="inferred from homology"/>
<name>A0A9Q0RBD9_ANAIG</name>
<comment type="similarity">
    <text evidence="2">Belongs to the LIMR family. LMBRD1 subfamily.</text>
</comment>
<dbReference type="OrthoDB" id="73273at2759"/>